<keyword evidence="3" id="KW-1185">Reference proteome</keyword>
<comment type="caution">
    <text evidence="2">The sequence shown here is derived from an EMBL/GenBank/DDBJ whole genome shotgun (WGS) entry which is preliminary data.</text>
</comment>
<protein>
    <submittedName>
        <fullName evidence="2">Cobalamin biosynthesis protein</fullName>
    </submittedName>
</protein>
<dbReference type="Gene3D" id="3.30.420.180">
    <property type="entry name" value="CobE/GbiG C-terminal domain"/>
    <property type="match status" value="1"/>
</dbReference>
<evidence type="ECO:0000313" key="2">
    <source>
        <dbReference type="EMBL" id="MBC3474537.1"/>
    </source>
</evidence>
<reference evidence="2 3" key="1">
    <citation type="journal article" date="2020" name="Microorganisms">
        <title>Reliable Identification of Environmental Pseudomonas Isolates Using the rpoD Gene.</title>
        <authorList>
            <consortium name="The Broad Institute Genome Sequencing Platform"/>
            <person name="Girard L."/>
            <person name="Lood C."/>
            <person name="Rokni-Zadeh H."/>
            <person name="van Noort V."/>
            <person name="Lavigne R."/>
            <person name="De Mot R."/>
        </authorList>
    </citation>
    <scope>NUCLEOTIDE SEQUENCE [LARGE SCALE GENOMIC DNA]</scope>
    <source>
        <strain evidence="2 3">RW7P2</strain>
    </source>
</reference>
<dbReference type="InterPro" id="IPR052553">
    <property type="entry name" value="CbiG_hydrolase"/>
</dbReference>
<sequence>MACGVSSSLLYAGFGCRQGCPAATLDTLLRQALDAHGLPLTALGGIASIPTKADEPGLRQLCARLGLPLTVFDSVQLQPFEPLLSHRSPTVFAHSGCWGVAESAALALATHHHGSARLVVPRLVLGPATLALACGR</sequence>
<dbReference type="Proteomes" id="UP000628086">
    <property type="component" value="Unassembled WGS sequence"/>
</dbReference>
<evidence type="ECO:0000259" key="1">
    <source>
        <dbReference type="Pfam" id="PF01890"/>
    </source>
</evidence>
<accession>A0ABR6V2I5</accession>
<feature type="domain" description="CobE/GbiG C-terminal" evidence="1">
    <location>
        <begin position="10"/>
        <end position="133"/>
    </location>
</feature>
<evidence type="ECO:0000313" key="3">
    <source>
        <dbReference type="Proteomes" id="UP000628086"/>
    </source>
</evidence>
<dbReference type="InterPro" id="IPR036518">
    <property type="entry name" value="CobE/GbiG_C_sf"/>
</dbReference>
<dbReference type="InterPro" id="IPR002750">
    <property type="entry name" value="CobE/GbiG_C"/>
</dbReference>
<dbReference type="EMBL" id="JABWRS010000001">
    <property type="protein sequence ID" value="MBC3474537.1"/>
    <property type="molecule type" value="Genomic_DNA"/>
</dbReference>
<proteinExistence type="predicted"/>
<name>A0ABR6V2I5_9PSED</name>
<dbReference type="Pfam" id="PF01890">
    <property type="entry name" value="CbiG_C"/>
    <property type="match status" value="1"/>
</dbReference>
<dbReference type="SUPFAM" id="SSF159664">
    <property type="entry name" value="CobE/GbiG C-terminal domain-like"/>
    <property type="match status" value="1"/>
</dbReference>
<organism evidence="2 3">
    <name type="scientific">Pseudomonas taiwanensis</name>
    <dbReference type="NCBI Taxonomy" id="470150"/>
    <lineage>
        <taxon>Bacteria</taxon>
        <taxon>Pseudomonadati</taxon>
        <taxon>Pseudomonadota</taxon>
        <taxon>Gammaproteobacteria</taxon>
        <taxon>Pseudomonadales</taxon>
        <taxon>Pseudomonadaceae</taxon>
        <taxon>Pseudomonas</taxon>
    </lineage>
</organism>
<gene>
    <name evidence="2" type="ORF">HU747_02895</name>
</gene>
<dbReference type="PANTHER" id="PTHR37477:SF1">
    <property type="entry name" value="COBALT-PRECORRIN-5A HYDROLASE"/>
    <property type="match status" value="1"/>
</dbReference>
<dbReference type="RefSeq" id="WP_023380816.1">
    <property type="nucleotide sequence ID" value="NZ_JABWRR010000001.1"/>
</dbReference>
<dbReference type="PANTHER" id="PTHR37477">
    <property type="entry name" value="COBALT-PRECORRIN-5A HYDROLASE"/>
    <property type="match status" value="1"/>
</dbReference>